<dbReference type="GO" id="GO:0005085">
    <property type="term" value="F:guanyl-nucleotide exchange factor activity"/>
    <property type="evidence" value="ECO:0007669"/>
    <property type="project" value="InterPro"/>
</dbReference>
<dbReference type="CDD" id="cd00171">
    <property type="entry name" value="Sec7"/>
    <property type="match status" value="1"/>
</dbReference>
<gene>
    <name evidence="3" type="primary">SPBC211.03c</name>
    <name evidence="3" type="ORF">LOC62_02G001984</name>
</gene>
<dbReference type="Gene3D" id="1.10.1000.11">
    <property type="entry name" value="Arf Nucleotide-binding Site Opener,domain 2"/>
    <property type="match status" value="1"/>
</dbReference>
<dbReference type="InterPro" id="IPR035999">
    <property type="entry name" value="Sec7_dom_sf"/>
</dbReference>
<dbReference type="Proteomes" id="UP000827549">
    <property type="component" value="Chromosome 2"/>
</dbReference>
<feature type="region of interest" description="Disordered" evidence="1">
    <location>
        <begin position="43"/>
        <end position="63"/>
    </location>
</feature>
<dbReference type="PANTHER" id="PTHR10663:SF388">
    <property type="entry name" value="GOLGI-SPECIFIC BREFELDIN A-RESISTANCE GUANINE NUCLEOTIDE EXCHANGE FACTOR 1"/>
    <property type="match status" value="1"/>
</dbReference>
<dbReference type="SUPFAM" id="SSF48425">
    <property type="entry name" value="Sec7 domain"/>
    <property type="match status" value="1"/>
</dbReference>
<dbReference type="RefSeq" id="XP_062624468.1">
    <property type="nucleotide sequence ID" value="XM_062768484.1"/>
</dbReference>
<dbReference type="EMBL" id="CP086715">
    <property type="protein sequence ID" value="WOO78436.1"/>
    <property type="molecule type" value="Genomic_DNA"/>
</dbReference>
<feature type="region of interest" description="Disordered" evidence="1">
    <location>
        <begin position="1539"/>
        <end position="1589"/>
    </location>
</feature>
<dbReference type="InterPro" id="IPR000904">
    <property type="entry name" value="Sec7_dom"/>
</dbReference>
<protein>
    <submittedName>
        <fullName evidence="3">Purtative protein</fullName>
    </submittedName>
</protein>
<evidence type="ECO:0000256" key="1">
    <source>
        <dbReference type="SAM" id="MobiDB-lite"/>
    </source>
</evidence>
<dbReference type="Pfam" id="PF23325">
    <property type="entry name" value="TPR_28"/>
    <property type="match status" value="1"/>
</dbReference>
<dbReference type="SUPFAM" id="SSF48371">
    <property type="entry name" value="ARM repeat"/>
    <property type="match status" value="1"/>
</dbReference>
<dbReference type="PANTHER" id="PTHR10663">
    <property type="entry name" value="GUANYL-NUCLEOTIDE EXCHANGE FACTOR"/>
    <property type="match status" value="1"/>
</dbReference>
<dbReference type="Pfam" id="PF01369">
    <property type="entry name" value="Sec7"/>
    <property type="match status" value="1"/>
</dbReference>
<evidence type="ECO:0000259" key="2">
    <source>
        <dbReference type="PROSITE" id="PS50190"/>
    </source>
</evidence>
<dbReference type="GeneID" id="87805235"/>
<dbReference type="InterPro" id="IPR016024">
    <property type="entry name" value="ARM-type_fold"/>
</dbReference>
<feature type="domain" description="SEC7" evidence="2">
    <location>
        <begin position="616"/>
        <end position="811"/>
    </location>
</feature>
<name>A0AAF0Y698_9TREE</name>
<sequence length="1589" mass="172647">MTHLDLSPVTLLLQEVQTVTSAMRRNQRWASVPASTYAATGLSTSMSRRGRRSVGPEGRAAARRADDEGDLMLGFVELRRALAGVREVTALTPLAIVSPFIALIRSPLTSGPITSLALTSLHSISLHILPLYLPASPPPPIGPASPLQLALVHVTSALALCRFPSSSPQQDELVLLRLLRVIEALAVPNLPDTDVGSPESAGRVPQCLLDHMGDESVCELLEVGLGMLARGRLSDGLRSSAQLCVQAITRAAFVRLRSLSAEDVEAALNSRNADKIKESVTVPGHRASTEAAKKEPAPEPAAEKVEEEKETEAATDAADATPKAEAKALPDDVDADQPPQFAPYGLPTLLELLRVLIALLNPTDQAHTDSMRLSALAVLNTALEVGGLSIGSWPELREGVRDEGTRHLFQLTRSDSPVLLSQSLRTTSTLFATLLPHLKLQLELFLSYLVDRLTPPNPSPIPQHLLRSEVSRPGSPSPNRGTTTADGGHEDSGRPETPAAVTPKPYALLPPVSSESKELWLETLTQIASRPSFMVDLWVNYDCSTDSEDLFERLVAFLTRGVYPAGPKPDGSTIFEGLENAQLLCLEIILSYIDSMAKRLDDPHEQWPEDALSIGELLTAKSRKALLIAGAAQFNIKPKVGIEALEKNGTIVPDEGEGTPEEKRTRGIAKFLRNTPRLDKKLLGEYISRPDQLDLLKAFIGLFNFKGKTIADALRELLETFRLPGEAQPIGRITEVFSQHLFSFQPPEIATEDAAYVLAYSVIMLNTDLHNPQNRKRMTIEDYRRNVRGVNDGADFDPDYLAAIHDSIRKREIILPEEHVGQPGFDYAWKSLMQRSRTAGTTISVNTPAFDEPMFKLSWRPIVGSIAYAFTVSATDEHVIQQAITGFRQCATLAGHFALPEVFDTIVQSLSPATGLLDDTEEGYQMGNYQTVERDGVSLTISPLAIRFGQSYRSQLATVVLFTIGNGNANTIREGWNQIFEMFQTLFLHMLLPAPMLQMEDFLAGTTVIPMRVAAQTAPPERGSQGGGLLSTLSSYLLSPYGASNDALQTEATEEDVESALVAVDSLASCKLEELYAEILQLEVDALIPALRAIRALAEIRTTHRLEPRETPDGPMRFEGQLPYDPACVFNLELLVSLAARGKEHIAETWPIVFEYISALLSSAQSYSVLLIERAVVGLLRLCLIVSEQPELRDQLYIALDVLRSLPSSVLNAVAEQLMAGVGKILEKDAGVVKSQTEWGLIIALFRATVAHPEASKVTLAIVQRMANGGEPGVTTDNFAGVVALLDEFATAAGAAAAGRLQPSRRTSGNVAPTLGPTVERGLTALDSLYELRNAIPQLIAKSGKSSKEAFNTFWLPPLLVIGKQCVNGHREIRQRAISYLQRLLLSPQLMAADESTLPIIFDRVLFPVLDELLKPQAYERDPTGVIEMRLRAATLLCKVFLQYVVGLQEMENSATVGPQFVRVLDKLERFLRGDRDMLNEVSESLKNLVLVMYSANVLVPPAIGATLETDKRTKDQRDLWEAAAPRIERMAPGFLADALAPQPEVAPTSPSAKHKARASEDAAVAADGAPAAASGDPNTTTSANGGAE</sequence>
<dbReference type="GO" id="GO:0016192">
    <property type="term" value="P:vesicle-mediated transport"/>
    <property type="evidence" value="ECO:0007669"/>
    <property type="project" value="UniProtKB-ARBA"/>
</dbReference>
<dbReference type="InterPro" id="IPR032691">
    <property type="entry name" value="Mon2/Sec7/BIG1-like_HUS"/>
</dbReference>
<feature type="compositionally biased region" description="Low complexity" evidence="1">
    <location>
        <begin position="1562"/>
        <end position="1578"/>
    </location>
</feature>
<dbReference type="Gene3D" id="1.10.220.20">
    <property type="match status" value="1"/>
</dbReference>
<dbReference type="SMART" id="SM00222">
    <property type="entry name" value="Sec7"/>
    <property type="match status" value="1"/>
</dbReference>
<proteinExistence type="predicted"/>
<accession>A0AAF0Y698</accession>
<evidence type="ECO:0000313" key="3">
    <source>
        <dbReference type="EMBL" id="WOO78436.1"/>
    </source>
</evidence>
<feature type="region of interest" description="Disordered" evidence="1">
    <location>
        <begin position="458"/>
        <end position="507"/>
    </location>
</feature>
<evidence type="ECO:0000313" key="4">
    <source>
        <dbReference type="Proteomes" id="UP000827549"/>
    </source>
</evidence>
<feature type="compositionally biased region" description="Basic and acidic residues" evidence="1">
    <location>
        <begin position="287"/>
        <end position="307"/>
    </location>
</feature>
<reference evidence="3" key="1">
    <citation type="submission" date="2023-10" db="EMBL/GenBank/DDBJ databases">
        <authorList>
            <person name="Noh H."/>
        </authorList>
    </citation>
    <scope>NUCLEOTIDE SEQUENCE</scope>
    <source>
        <strain evidence="3">DUCC4014</strain>
    </source>
</reference>
<organism evidence="3 4">
    <name type="scientific">Vanrija pseudolonga</name>
    <dbReference type="NCBI Taxonomy" id="143232"/>
    <lineage>
        <taxon>Eukaryota</taxon>
        <taxon>Fungi</taxon>
        <taxon>Dikarya</taxon>
        <taxon>Basidiomycota</taxon>
        <taxon>Agaricomycotina</taxon>
        <taxon>Tremellomycetes</taxon>
        <taxon>Trichosporonales</taxon>
        <taxon>Trichosporonaceae</taxon>
        <taxon>Vanrija</taxon>
    </lineage>
</organism>
<dbReference type="PROSITE" id="PS50190">
    <property type="entry name" value="SEC7"/>
    <property type="match status" value="1"/>
</dbReference>
<dbReference type="InterPro" id="IPR056604">
    <property type="entry name" value="GBF1-like_TPR"/>
</dbReference>
<feature type="region of interest" description="Disordered" evidence="1">
    <location>
        <begin position="277"/>
        <end position="340"/>
    </location>
</feature>
<dbReference type="Pfam" id="PF12783">
    <property type="entry name" value="Sec7-like_HUS"/>
    <property type="match status" value="1"/>
</dbReference>
<feature type="compositionally biased region" description="Polar residues" evidence="1">
    <location>
        <begin position="1579"/>
        <end position="1589"/>
    </location>
</feature>
<dbReference type="GO" id="GO:0032012">
    <property type="term" value="P:regulation of ARF protein signal transduction"/>
    <property type="evidence" value="ECO:0007669"/>
    <property type="project" value="InterPro"/>
</dbReference>
<dbReference type="GO" id="GO:0005794">
    <property type="term" value="C:Golgi apparatus"/>
    <property type="evidence" value="ECO:0007669"/>
    <property type="project" value="UniProtKB-ARBA"/>
</dbReference>
<dbReference type="InterPro" id="IPR023394">
    <property type="entry name" value="Sec7_C_sf"/>
</dbReference>
<keyword evidence="4" id="KW-1185">Reference proteome</keyword>